<evidence type="ECO:0000313" key="2">
    <source>
        <dbReference type="EMBL" id="OTP10173.1"/>
    </source>
</evidence>
<feature type="region of interest" description="Disordered" evidence="1">
    <location>
        <begin position="2725"/>
        <end position="2753"/>
    </location>
</feature>
<evidence type="ECO:0000256" key="1">
    <source>
        <dbReference type="SAM" id="MobiDB-lite"/>
    </source>
</evidence>
<feature type="compositionally biased region" description="Polar residues" evidence="1">
    <location>
        <begin position="2257"/>
        <end position="2279"/>
    </location>
</feature>
<dbReference type="STRING" id="1987383.A5844_001871"/>
<dbReference type="RefSeq" id="WP_086284946.1">
    <property type="nucleotide sequence ID" value="NZ_NGMO01000003.1"/>
</dbReference>
<dbReference type="EMBL" id="NGMO01000003">
    <property type="protein sequence ID" value="OTP10173.1"/>
    <property type="molecule type" value="Genomic_DNA"/>
</dbReference>
<name>A0A242JZP2_9ENTE</name>
<reference evidence="2 3" key="1">
    <citation type="submission" date="2017-05" db="EMBL/GenBank/DDBJ databases">
        <title>The Genome Sequence of Enterococcus sp. 10A9_DIV0425.</title>
        <authorList>
            <consortium name="The Broad Institute Genomics Platform"/>
            <consortium name="The Broad Institute Genomic Center for Infectious Diseases"/>
            <person name="Earl A."/>
            <person name="Manson A."/>
            <person name="Schwartman J."/>
            <person name="Gilmore M."/>
            <person name="Abouelleil A."/>
            <person name="Cao P."/>
            <person name="Chapman S."/>
            <person name="Cusick C."/>
            <person name="Shea T."/>
            <person name="Young S."/>
            <person name="Neafsey D."/>
            <person name="Nusbaum C."/>
            <person name="Birren B."/>
        </authorList>
    </citation>
    <scope>NUCLEOTIDE SEQUENCE [LARGE SCALE GENOMIC DNA]</scope>
    <source>
        <strain evidence="2 3">10A9_DIV0425</strain>
    </source>
</reference>
<keyword evidence="3" id="KW-1185">Reference proteome</keyword>
<sequence>MPKKSKMPQATYRRTSGLYYNQMNDKKKSRDDQKILNNIVGRAGQTLTSKGITHPFGWYYTWLNLWAVVPPLDFPDQQMVVKKIPPAFEVNTRIDVRREGNQTRIHSFVSTSTINRERIQFPLFLNTTHKRSHLSSLGIQLIASPIFGNQTSTSTQSAIDIAKRSHELSIFVHQKVHDLYQLENCSTTRRTDQVNTYIVAGESVEQTSFTTVCQEAYGRAEAQNNQGMNQESESVPLSTNPMTSRTAQGLPYFSADEAAQKLSKAFQDSFENKHNATIDTPKNLHNQVTGTFWNDLTKLFLQFFYQHENMTFNQEQEGLSRETVLSHFVDWLLRTFSMNYGEKSPITSEPEKNLSYQVRSQSFNSPIQTKKKKKKYKNQERQQSKAELEVTPEVVLETTAEFVRETASSLDTEAIGFLTQLWQLAEKLGETVDQFIQNVVWPYVGTMAMPIPIPELPIPESYGKLSVDTISKSNSIVLAFLNNQTIPVLPSEPLIPHWYDFDVFKKRKKTPKVNKAMVRFLCKHQVPCENLSDLAIFLATKDWINNGETEKKVAKRRTQVENIILRYSKLNEQDVTDGNGRMIILQWRNNNAFKSYTFVEIDKSTLSETNKYNEPDSQGNETSNAFSDTAWEQINEINEDIIDNRRPKTRYQEPLPVFYFERELFQKRNETSEVNEKLNQHFIDEGFTNMTLTDGVELITVFEKSLEKKEKGDDQFKQEQFLAYLLLNAYEVAKERLENFLSVTNFQRIFMQWKANILLEGYTYRESNEFDQMQDQLQDQMQDQLEEEMTDTLPEVSKVGRPIPELPLTESYGKLPVDIISKSNSIVLGFLNNQTIPVLPSEPLIPHWYNFDVFKKRGKTPKVNKAMVEFLCKHQVPCENLSDLAIFLAIKDWINHEGTEEEVSKRRTQVARIILQYSGLDEQDVTDSNGELIILQWRNNNAFKNFVFVEIDKATLSEMNNYNETVSQENETSNTFSDTAWEQVNKINEDIIDIRRPKTRYQEPLPVFYFDHDLFQKRNETNEVNEKLNQHFIDEGFTNTTLTDDVELIKIFEKSIEKREKGDDQFKQERFLAYVLLNAYEVTKERLGNFLSVTNFQRIFMQWKANTLLEGYVYKESSVLEKTETDYEMDQMVELFLRENADDPTKMVKNESIENELKEDLPEINEELIEDQRKKIVDFFAKKGIDVEKADPHQLVQKVAEWSLLEESAQVMLDITKAKQLAKILLGKVEDAILSEEEARLTLARWMINTKKNAMNHLNTINTTESTGTEETEVTNVPLPTTTDSSVLQRTSKSRFKTIQWRDPEVMKQVEAFFQEKNLVSDKPTKEQLLIAIGKFFTQENNKIIFTHDKIHPLAKVILKELKLYGGEGEKISHKDAELTVMKWIFENVLGSSIEAYMVKKLLVVSDLDQFTIGRLRDLFTVKTLEKEGVIQLDSPNISQEQKIFFNKLWETLLSQELPNYFLDSSNLKDDLLISDYGSLMQLTGSKILEEAGYRKEFTQAEIKTMGEFFWKTIMENGVTDLEELRCMIIPALLATAQLEPDLLRNALEKGIYKEVALSTFIGYQQNGYFMIIENYEIFKKLYQIYKDAVLKWRRKAALIKEVIQKCIKPEITPLKFVLEQAYLGGLEPCPAYYKAPNLEEWYTRLTKDVSEAYFSFDQKLIEFAINAIKKKEYEFIFSSDTILYEAFAELKNKIDYMSGPPLIGGLNHLYFSVLNEQKNLVLNLEKTDLFAAVRGNEVRIYALKKIDKEGGYVLYRVDRDPLSYLKFGLFDHKNIWEKGYQMEGKDVRIGSNLFTFSVRMNQSKKLSHGIEIDPLLEILGRKHSDQLYQQLYDLGNDKTVIEKTFDIIKHFLPFYDCVTAISNEDVAEAVPSCVIDAVLLIPVFGQIASLNVKFALGIARSFVRGGIRNVIKNSTKFIPNALEIKNLLISIARYLDPGFGGIVDGGRLVIKKILKFKNELTLDDKVKPLLKRVEILEKKRALLSQDIVMAKLPDSGLEVPVRRVKEHLYMRVTNLETADVIGDYFMLKEKRLEPYKEPVTFTDSQIELLNRLKVKLDEKQIFFVTTNMNSKGYGEGPVITITTEGEVKKDFITMNNELIPVRILPIKGHGVRFDVCDGENIFPVNYNGMEWYFESATSPFVSNDLENTVTDGMDQFETLKSPNGLSAPDEKGLMWDETGRSYIKINDHYIPLILLDTEKNRYHLVKTDFNDSMTVLNFDTEDGQFRLETDLERGSLDMDLVEQVEILARGKKGSPSKRSINDLQEPEPSTSKGLASQTNKDTQFPAYNVLPPSAGKASEWTKFRQAIAYKKAPERVEDKSVKLSPLSSFIPKMTPVVLFDDDGMRKEIFKEIKSCLKRDFQVFAGFQSNNVPPSLKKFVKKAAKGVKRANNYFSEGEKLCEKLLKKDLLAETKEGQYLTEMFQLHGEPNQEEILKESIKRLALIAENGKNFLRKSGDLGFGNIWIASTDLKPIRDSKEYQSQLKEDIPGGFVLMNDAECRIVILADSFHLNPEIDTSAQLTGAVHETVIHEVTHLASKTTDLMKFKYPAKGCLHNGKEIMEQIKVYYPDVLESKALTQFVAQLAEELNLPALSKEVVAQSLDVDPMLRVNFLLTDAELVMTILRDIVDGRGFDDLARAKRSIETEDLETEFLFLFLSLIHISGYQIIEKNPQLNKTQEQTEQTTDPSMPSMDNVSATTSVWESWESTEPTKVANISEHTKKMQATEPTKMTDTIESEKNPSTTEASETKGATMYTRDSLEPEEGIDTTNSMKVLTITEMTDTIESEKNPSTTETSETKEATVYTTDSLEPEEGIDTTNSMKVLAVTEMTETTATRHTVDPMDVTKETSTKSSLNLIASSTERSNSNYSSILVQQEGTKISTTTPSKSILNLIEAATERSNSTNQLISKDQEKSNSQLSK</sequence>
<proteinExistence type="predicted"/>
<organism evidence="2 3">
    <name type="scientific">Candidatus Enterococcus wittei</name>
    <dbReference type="NCBI Taxonomy" id="1987383"/>
    <lineage>
        <taxon>Bacteria</taxon>
        <taxon>Bacillati</taxon>
        <taxon>Bacillota</taxon>
        <taxon>Bacilli</taxon>
        <taxon>Lactobacillales</taxon>
        <taxon>Enterococcaceae</taxon>
        <taxon>Enterococcus</taxon>
    </lineage>
</organism>
<evidence type="ECO:0000313" key="3">
    <source>
        <dbReference type="Proteomes" id="UP000194933"/>
    </source>
</evidence>
<protein>
    <submittedName>
        <fullName evidence="2">Uncharacterized protein</fullName>
    </submittedName>
</protein>
<feature type="region of interest" description="Disordered" evidence="1">
    <location>
        <begin position="2898"/>
        <end position="2920"/>
    </location>
</feature>
<comment type="caution">
    <text evidence="2">The sequence shown here is derived from an EMBL/GenBank/DDBJ whole genome shotgun (WGS) entry which is preliminary data.</text>
</comment>
<feature type="region of interest" description="Disordered" evidence="1">
    <location>
        <begin position="2673"/>
        <end position="2695"/>
    </location>
</feature>
<feature type="region of interest" description="Disordered" evidence="1">
    <location>
        <begin position="2251"/>
        <end position="2279"/>
    </location>
</feature>
<gene>
    <name evidence="2" type="ORF">A5844_001871</name>
</gene>
<feature type="region of interest" description="Disordered" evidence="1">
    <location>
        <begin position="2783"/>
        <end position="2806"/>
    </location>
</feature>
<feature type="region of interest" description="Disordered" evidence="1">
    <location>
        <begin position="366"/>
        <end position="385"/>
    </location>
</feature>
<feature type="compositionally biased region" description="Polar residues" evidence="1">
    <location>
        <begin position="2726"/>
        <end position="2746"/>
    </location>
</feature>
<dbReference type="Proteomes" id="UP000194933">
    <property type="component" value="Unassembled WGS sequence"/>
</dbReference>
<accession>A0A242JZP2</accession>
<dbReference type="NCBIfam" id="NF033898">
    <property type="entry name" value="QWxxN_dom"/>
    <property type="match status" value="4"/>
</dbReference>